<dbReference type="SUPFAM" id="SSF53474">
    <property type="entry name" value="alpha/beta-Hydrolases"/>
    <property type="match status" value="1"/>
</dbReference>
<evidence type="ECO:0000313" key="2">
    <source>
        <dbReference type="Ensembl" id="ENSLACP00000023521.1"/>
    </source>
</evidence>
<dbReference type="eggNOG" id="KOG3253">
    <property type="taxonomic scope" value="Eukaryota"/>
</dbReference>
<dbReference type="KEGG" id="lcm:102347079"/>
<dbReference type="OMA" id="EVFWLQG"/>
<dbReference type="EMBL" id="AFYH01057206">
    <property type="status" value="NOT_ANNOTATED_CDS"/>
    <property type="molecule type" value="Genomic_DNA"/>
</dbReference>
<dbReference type="FunCoup" id="M3XLB5">
    <property type="interactions" value="356"/>
</dbReference>
<dbReference type="OrthoDB" id="6415022at2759"/>
<dbReference type="PANTHER" id="PTHR13136:SF11">
    <property type="entry name" value="TESTIS-EXPRESSED PROTEIN 30"/>
    <property type="match status" value="1"/>
</dbReference>
<dbReference type="AlphaFoldDB" id="M3XLB5"/>
<dbReference type="RefSeq" id="XP_005994546.1">
    <property type="nucleotide sequence ID" value="XM_005994484.2"/>
</dbReference>
<reference evidence="2" key="2">
    <citation type="submission" date="2025-08" db="UniProtKB">
        <authorList>
            <consortium name="Ensembl"/>
        </authorList>
    </citation>
    <scope>IDENTIFICATION</scope>
</reference>
<dbReference type="GeneTree" id="ENSGT00940000163874"/>
<dbReference type="InterPro" id="IPR026555">
    <property type="entry name" value="NSL3/Tex30"/>
</dbReference>
<dbReference type="EMBL" id="AFYH01057207">
    <property type="status" value="NOT_ANNOTATED_CDS"/>
    <property type="molecule type" value="Genomic_DNA"/>
</dbReference>
<dbReference type="STRING" id="7897.ENSLACP00000023521"/>
<dbReference type="MEROPS" id="S09.027"/>
<accession>M3XLB5</accession>
<dbReference type="Gene3D" id="3.40.50.1820">
    <property type="entry name" value="alpha/beta hydrolase"/>
    <property type="match status" value="1"/>
</dbReference>
<reference evidence="3" key="1">
    <citation type="submission" date="2011-08" db="EMBL/GenBank/DDBJ databases">
        <title>The draft genome of Latimeria chalumnae.</title>
        <authorList>
            <person name="Di Palma F."/>
            <person name="Alfoldi J."/>
            <person name="Johnson J."/>
            <person name="Berlin A."/>
            <person name="Gnerre S."/>
            <person name="Jaffe D."/>
            <person name="MacCallum I."/>
            <person name="Young S."/>
            <person name="Walker B.J."/>
            <person name="Lander E."/>
            <person name="Lindblad-Toh K."/>
        </authorList>
    </citation>
    <scope>NUCLEOTIDE SEQUENCE [LARGE SCALE GENOMIC DNA]</scope>
    <source>
        <strain evidence="3">Wild caught</strain>
    </source>
</reference>
<organism evidence="2 3">
    <name type="scientific">Latimeria chalumnae</name>
    <name type="common">Coelacanth</name>
    <dbReference type="NCBI Taxonomy" id="7897"/>
    <lineage>
        <taxon>Eukaryota</taxon>
        <taxon>Metazoa</taxon>
        <taxon>Chordata</taxon>
        <taxon>Craniata</taxon>
        <taxon>Vertebrata</taxon>
        <taxon>Euteleostomi</taxon>
        <taxon>Coelacanthiformes</taxon>
        <taxon>Coelacanthidae</taxon>
        <taxon>Latimeria</taxon>
    </lineage>
</organism>
<gene>
    <name evidence="2" type="primary">TEX30</name>
</gene>
<dbReference type="Proteomes" id="UP000008672">
    <property type="component" value="Unassembled WGS sequence"/>
</dbReference>
<dbReference type="InterPro" id="IPR029058">
    <property type="entry name" value="AB_hydrolase_fold"/>
</dbReference>
<sequence>MESYTEVKVKIPFGEKYLDGIVCVPSRPFLYGTVLTHGAGGDMNFSQLVSLATCLATNGILCLRFTCKGMNISYRVKAYKAVLEYLRSSKDYKVNGLFLGGRSMGSCAAACIARQSCSSCEDSFVQGLICLSYPLHPPKQLSNLRTDDLLLVKQPVLFVSGSADEMCKKSLLEDTLRRMVAPTKIYWLKGGSHGMEVKGQTRDDTMTEINLQVLSWIEEIIRKAESN</sequence>
<dbReference type="EMBL" id="AFYH01057209">
    <property type="status" value="NOT_ANNOTATED_CDS"/>
    <property type="molecule type" value="Genomic_DNA"/>
</dbReference>
<dbReference type="Ensembl" id="ENSLACT00000025980.1">
    <property type="protein sequence ID" value="ENSLACP00000023521.1"/>
    <property type="gene ID" value="ENSLACG00000008989.2"/>
</dbReference>
<dbReference type="PANTHER" id="PTHR13136">
    <property type="entry name" value="TESTIS DEVELOPMENT PROTEIN PRTD"/>
    <property type="match status" value="1"/>
</dbReference>
<dbReference type="CTD" id="93081"/>
<feature type="domain" description="KANL3/Tex30 alpha/beta hydrolase-like" evidence="1">
    <location>
        <begin position="34"/>
        <end position="217"/>
    </location>
</feature>
<dbReference type="EMBL" id="AFYH01057208">
    <property type="status" value="NOT_ANNOTATED_CDS"/>
    <property type="molecule type" value="Genomic_DNA"/>
</dbReference>
<name>M3XLB5_LATCH</name>
<protein>
    <submittedName>
        <fullName evidence="2">Testis expressed 30</fullName>
    </submittedName>
</protein>
<dbReference type="GeneID" id="102347079"/>
<dbReference type="InterPro" id="IPR046879">
    <property type="entry name" value="KANL3/Tex30_Abhydrolase"/>
</dbReference>
<reference evidence="2" key="3">
    <citation type="submission" date="2025-09" db="UniProtKB">
        <authorList>
            <consortium name="Ensembl"/>
        </authorList>
    </citation>
    <scope>IDENTIFICATION</scope>
</reference>
<dbReference type="HOGENOM" id="CLU_072792_2_0_1"/>
<proteinExistence type="predicted"/>
<dbReference type="Bgee" id="ENSLACG00000008989">
    <property type="expression patterns" value="Expressed in chordate pharynx and 5 other cell types or tissues"/>
</dbReference>
<evidence type="ECO:0000313" key="3">
    <source>
        <dbReference type="Proteomes" id="UP000008672"/>
    </source>
</evidence>
<keyword evidence="3" id="KW-1185">Reference proteome</keyword>
<dbReference type="ESTHER" id="latch-h3akm9">
    <property type="family name" value="NLS3-Tex30"/>
</dbReference>
<evidence type="ECO:0000259" key="1">
    <source>
        <dbReference type="Pfam" id="PF20408"/>
    </source>
</evidence>
<dbReference type="InParanoid" id="M3XLB5"/>
<dbReference type="Pfam" id="PF20408">
    <property type="entry name" value="Abhydrolase_11"/>
    <property type="match status" value="1"/>
</dbReference>